<accession>A0A0V8RTG4</accession>
<dbReference type="PANTHER" id="PTHR11203:SF52">
    <property type="entry name" value="MRNA 3-END PROCESSING FACTOR"/>
    <property type="match status" value="1"/>
</dbReference>
<dbReference type="Pfam" id="PF07521">
    <property type="entry name" value="RMMBL"/>
    <property type="match status" value="1"/>
</dbReference>
<proteinExistence type="predicted"/>
<dbReference type="CDD" id="cd16295">
    <property type="entry name" value="TTHA0252-CPSF-like_MBL-fold"/>
    <property type="match status" value="1"/>
</dbReference>
<evidence type="ECO:0000259" key="3">
    <source>
        <dbReference type="SMART" id="SM01027"/>
    </source>
</evidence>
<dbReference type="Pfam" id="PF10996">
    <property type="entry name" value="Beta-Casp"/>
    <property type="match status" value="1"/>
</dbReference>
<sequence length="427" mass="47468">MGKPVIRVLGGGKEVGRMSILVRRNSGDKRGILLDAGVNFDDEDRPVFAATYPPKYIDAIILSHAHLDHIGTAPMYFISGNPRVYATRPTIQMAKLMLEDFLKLNGYYSPYEHREVQTLLEAAEYIRYGQRVDIDGVEASAYSAGHIPGSTFVVLDIDGVRIGFTGDINTIETKLMKPPQLDAIGRIDVLITEATYGASLHPPRERAEKRLLSIVEEVVDRGGTVLIPSFSIARGQEMMMILAEHDPGVPVYVDGMIRKVTEIFLENSEYINNLHLLRKAYEEFNIVKGWRDRNRAWRQPSVIIASAGMLKGGPSLYYLKRIGGNPRNAVVLVSFQAPGSNGRRIVEEGLMPGSEEPVRARVEWLDFSSHADYKGLLEVVKATKPRMVVIVHSEEDVAKEYAKHVMDTGIPEKIVIGENNSDIAVDA</sequence>
<gene>
    <name evidence="4" type="ORF">CF15_00365</name>
</gene>
<dbReference type="EMBL" id="LNTB01000001">
    <property type="protein sequence ID" value="KSW11359.1"/>
    <property type="molecule type" value="Genomic_DNA"/>
</dbReference>
<name>A0A0V8RTG4_PYROC</name>
<dbReference type="InterPro" id="IPR022712">
    <property type="entry name" value="Beta_Casp"/>
</dbReference>
<dbReference type="Gene3D" id="3.60.15.10">
    <property type="entry name" value="Ribonuclease Z/Hydroxyacylglutathione hydrolase-like"/>
    <property type="match status" value="1"/>
</dbReference>
<organism evidence="4 5">
    <name type="scientific">Pyrodictium occultum</name>
    <dbReference type="NCBI Taxonomy" id="2309"/>
    <lineage>
        <taxon>Archaea</taxon>
        <taxon>Thermoproteota</taxon>
        <taxon>Thermoprotei</taxon>
        <taxon>Desulfurococcales</taxon>
        <taxon>Pyrodictiaceae</taxon>
        <taxon>Pyrodictium</taxon>
    </lineage>
</organism>
<dbReference type="RefSeq" id="WP_058370032.1">
    <property type="nucleotide sequence ID" value="NZ_LNTB01000001.1"/>
</dbReference>
<dbReference type="STRING" id="2309.CF15_00365"/>
<protein>
    <submittedName>
        <fullName evidence="4">MBL fold metallo-hydrolase</fullName>
    </submittedName>
</protein>
<dbReference type="Pfam" id="PF16661">
    <property type="entry name" value="Lactamase_B_6"/>
    <property type="match status" value="1"/>
</dbReference>
<keyword evidence="1 4" id="KW-0378">Hydrolase</keyword>
<dbReference type="SMART" id="SM01027">
    <property type="entry name" value="Beta-Casp"/>
    <property type="match status" value="1"/>
</dbReference>
<dbReference type="GO" id="GO:0016787">
    <property type="term" value="F:hydrolase activity"/>
    <property type="evidence" value="ECO:0007669"/>
    <property type="project" value="UniProtKB-KW"/>
</dbReference>
<dbReference type="AlphaFoldDB" id="A0A0V8RTG4"/>
<dbReference type="GO" id="GO:0004521">
    <property type="term" value="F:RNA endonuclease activity"/>
    <property type="evidence" value="ECO:0007669"/>
    <property type="project" value="TreeGrafter"/>
</dbReference>
<dbReference type="Proteomes" id="UP000053352">
    <property type="component" value="Unassembled WGS sequence"/>
</dbReference>
<reference evidence="4 5" key="1">
    <citation type="submission" date="2015-11" db="EMBL/GenBank/DDBJ databases">
        <title>Genome sequence of Pyrodictium occultum PL-19, a marine hyperthermophilic archaeon isolated from Volcano, Italy.</title>
        <authorList>
            <person name="Utturkar S."/>
            <person name="Huber H."/>
            <person name="Leptihn S."/>
            <person name="Brown S."/>
            <person name="Stetter K.O."/>
            <person name="Podar M."/>
        </authorList>
    </citation>
    <scope>NUCLEOTIDE SEQUENCE [LARGE SCALE GENOMIC DNA]</scope>
    <source>
        <strain evidence="4 5">PL-19</strain>
    </source>
</reference>
<evidence type="ECO:0000259" key="2">
    <source>
        <dbReference type="SMART" id="SM00849"/>
    </source>
</evidence>
<evidence type="ECO:0000256" key="1">
    <source>
        <dbReference type="ARBA" id="ARBA00022801"/>
    </source>
</evidence>
<evidence type="ECO:0000313" key="5">
    <source>
        <dbReference type="Proteomes" id="UP000053352"/>
    </source>
</evidence>
<comment type="caution">
    <text evidence="4">The sequence shown here is derived from an EMBL/GenBank/DDBJ whole genome shotgun (WGS) entry which is preliminary data.</text>
</comment>
<dbReference type="SUPFAM" id="SSF56281">
    <property type="entry name" value="Metallo-hydrolase/oxidoreductase"/>
    <property type="match status" value="1"/>
</dbReference>
<dbReference type="InterPro" id="IPR001279">
    <property type="entry name" value="Metallo-B-lactamas"/>
</dbReference>
<evidence type="ECO:0000313" key="4">
    <source>
        <dbReference type="EMBL" id="KSW11359.1"/>
    </source>
</evidence>
<dbReference type="Gene3D" id="3.40.50.10890">
    <property type="match status" value="1"/>
</dbReference>
<dbReference type="PANTHER" id="PTHR11203">
    <property type="entry name" value="CLEAVAGE AND POLYADENYLATION SPECIFICITY FACTOR FAMILY MEMBER"/>
    <property type="match status" value="1"/>
</dbReference>
<feature type="domain" description="Beta-Casp" evidence="3">
    <location>
        <begin position="235"/>
        <end position="345"/>
    </location>
</feature>
<feature type="domain" description="Metallo-beta-lactamase" evidence="2">
    <location>
        <begin position="16"/>
        <end position="204"/>
    </location>
</feature>
<dbReference type="InterPro" id="IPR050698">
    <property type="entry name" value="MBL"/>
</dbReference>
<dbReference type="InterPro" id="IPR011108">
    <property type="entry name" value="RMMBL"/>
</dbReference>
<keyword evidence="5" id="KW-1185">Reference proteome</keyword>
<dbReference type="SMART" id="SM00849">
    <property type="entry name" value="Lactamase_B"/>
    <property type="match status" value="1"/>
</dbReference>
<dbReference type="OrthoDB" id="40950at2157"/>
<dbReference type="InterPro" id="IPR036866">
    <property type="entry name" value="RibonucZ/Hydroxyglut_hydro"/>
</dbReference>